<dbReference type="Proteomes" id="UP000475862">
    <property type="component" value="Unassembled WGS sequence"/>
</dbReference>
<organism evidence="2 3">
    <name type="scientific">Aphis glycines</name>
    <name type="common">Soybean aphid</name>
    <dbReference type="NCBI Taxonomy" id="307491"/>
    <lineage>
        <taxon>Eukaryota</taxon>
        <taxon>Metazoa</taxon>
        <taxon>Ecdysozoa</taxon>
        <taxon>Arthropoda</taxon>
        <taxon>Hexapoda</taxon>
        <taxon>Insecta</taxon>
        <taxon>Pterygota</taxon>
        <taxon>Neoptera</taxon>
        <taxon>Paraneoptera</taxon>
        <taxon>Hemiptera</taxon>
        <taxon>Sternorrhyncha</taxon>
        <taxon>Aphidomorpha</taxon>
        <taxon>Aphidoidea</taxon>
        <taxon>Aphididae</taxon>
        <taxon>Aphidini</taxon>
        <taxon>Aphis</taxon>
        <taxon>Aphis</taxon>
    </lineage>
</organism>
<name>A0A6G0SZY9_APHGL</name>
<evidence type="ECO:0000256" key="1">
    <source>
        <dbReference type="SAM" id="Phobius"/>
    </source>
</evidence>
<sequence length="332" mass="39558">MMINSQIEYEYLLQKLISCIICCISLLRSTFKSLTNNTFTQQHLKCILCRTGYSEEMAKNKKKAVVAFRITQCLFFLQTHLFVLHFFGIIALKNPCPVPIDLDFNDENIFYFNSLFKNEYYNNLCDWMLKKYSKYRIEYFKKKVSKKHLEYLKSILDIYKKEEIQFLIHCNIQKKSRGAEVKNRSIFTAPNVVDRHKKKKTHIIVKSIHSSLCSESKNFAITKLRVSQYLLKYLKFFNAFLKIYQTILYPIDHNIYNNNLNHFDLQYNVLGFLLHIVTEDIQWLVKKVVYVLMARIYQNLSSFIIIVSQTNGKSCIKFSTPSYLYKIFYEFT</sequence>
<proteinExistence type="predicted"/>
<protein>
    <submittedName>
        <fullName evidence="2">Uncharacterized protein</fullName>
    </submittedName>
</protein>
<accession>A0A6G0SZY9</accession>
<keyword evidence="1" id="KW-1133">Transmembrane helix</keyword>
<evidence type="ECO:0000313" key="2">
    <source>
        <dbReference type="EMBL" id="KAE9523665.1"/>
    </source>
</evidence>
<gene>
    <name evidence="2" type="ORF">AGLY_015883</name>
</gene>
<keyword evidence="3" id="KW-1185">Reference proteome</keyword>
<keyword evidence="1" id="KW-0812">Transmembrane</keyword>
<feature type="transmembrane region" description="Helical" evidence="1">
    <location>
        <begin position="66"/>
        <end position="92"/>
    </location>
</feature>
<dbReference type="EMBL" id="VYZN01000078">
    <property type="protein sequence ID" value="KAE9523665.1"/>
    <property type="molecule type" value="Genomic_DNA"/>
</dbReference>
<dbReference type="AlphaFoldDB" id="A0A6G0SZY9"/>
<comment type="caution">
    <text evidence="2">The sequence shown here is derived from an EMBL/GenBank/DDBJ whole genome shotgun (WGS) entry which is preliminary data.</text>
</comment>
<keyword evidence="1" id="KW-0472">Membrane</keyword>
<evidence type="ECO:0000313" key="3">
    <source>
        <dbReference type="Proteomes" id="UP000475862"/>
    </source>
</evidence>
<reference evidence="2 3" key="1">
    <citation type="submission" date="2019-08" db="EMBL/GenBank/DDBJ databases">
        <title>The genome of the soybean aphid Biotype 1, its phylome, world population structure and adaptation to the North American continent.</title>
        <authorList>
            <person name="Giordano R."/>
            <person name="Donthu R.K."/>
            <person name="Hernandez A.G."/>
            <person name="Wright C.L."/>
            <person name="Zimin A.V."/>
        </authorList>
    </citation>
    <scope>NUCLEOTIDE SEQUENCE [LARGE SCALE GENOMIC DNA]</scope>
    <source>
        <tissue evidence="2">Whole aphids</tissue>
    </source>
</reference>